<evidence type="ECO:0000256" key="1">
    <source>
        <dbReference type="SAM" id="Coils"/>
    </source>
</evidence>
<dbReference type="KEGG" id="tee:Tel_10730"/>
<evidence type="ECO:0000259" key="2">
    <source>
        <dbReference type="PROSITE" id="PS50112"/>
    </source>
</evidence>
<proteinExistence type="predicted"/>
<dbReference type="STRING" id="1748243.Tel_10730"/>
<dbReference type="PROSITE" id="PS50112">
    <property type="entry name" value="PAS"/>
    <property type="match status" value="1"/>
</dbReference>
<reference evidence="3" key="1">
    <citation type="submission" date="2015-10" db="EMBL/GenBank/DDBJ databases">
        <title>Description of Candidatus Tenderia electrophaga gen. nov, sp. nov., an Uncultivated Electroautotroph from a Biocathode Enrichment.</title>
        <authorList>
            <person name="Eddie B.J."/>
            <person name="Malanoski A.P."/>
            <person name="Wang Z."/>
            <person name="Hall R.J."/>
            <person name="Oh S.D."/>
            <person name="Heiner C."/>
            <person name="Lin B."/>
            <person name="Strycharz-Glaven S.M."/>
        </authorList>
    </citation>
    <scope>NUCLEOTIDE SEQUENCE [LARGE SCALE GENOMIC DNA]</scope>
    <source>
        <strain evidence="3">NRL1</strain>
    </source>
</reference>
<dbReference type="AlphaFoldDB" id="A0A0S2TEI8"/>
<keyword evidence="4" id="KW-1185">Reference proteome</keyword>
<dbReference type="InterPro" id="IPR000014">
    <property type="entry name" value="PAS"/>
</dbReference>
<gene>
    <name evidence="3" type="ORF">Tel_10730</name>
</gene>
<dbReference type="CDD" id="cd00130">
    <property type="entry name" value="PAS"/>
    <property type="match status" value="1"/>
</dbReference>
<evidence type="ECO:0000313" key="3">
    <source>
        <dbReference type="EMBL" id="ALP53569.1"/>
    </source>
</evidence>
<accession>A0A0S2TEI8</accession>
<dbReference type="NCBIfam" id="TIGR00229">
    <property type="entry name" value="sensory_box"/>
    <property type="match status" value="1"/>
</dbReference>
<protein>
    <recommendedName>
        <fullName evidence="2">PAS domain-containing protein</fullName>
    </recommendedName>
</protein>
<dbReference type="SUPFAM" id="SSF55785">
    <property type="entry name" value="PYP-like sensor domain (PAS domain)"/>
    <property type="match status" value="1"/>
</dbReference>
<dbReference type="Gene3D" id="3.30.450.20">
    <property type="entry name" value="PAS domain"/>
    <property type="match status" value="1"/>
</dbReference>
<feature type="coiled-coil region" evidence="1">
    <location>
        <begin position="60"/>
        <end position="94"/>
    </location>
</feature>
<evidence type="ECO:0000313" key="4">
    <source>
        <dbReference type="Proteomes" id="UP000055136"/>
    </source>
</evidence>
<feature type="domain" description="PAS" evidence="2">
    <location>
        <begin position="87"/>
        <end position="157"/>
    </location>
</feature>
<organism evidence="3 4">
    <name type="scientific">Candidatus Tenderia electrophaga</name>
    <dbReference type="NCBI Taxonomy" id="1748243"/>
    <lineage>
        <taxon>Bacteria</taxon>
        <taxon>Pseudomonadati</taxon>
        <taxon>Pseudomonadota</taxon>
        <taxon>Gammaproteobacteria</taxon>
        <taxon>Candidatus Tenderiales</taxon>
        <taxon>Candidatus Tenderiaceae</taxon>
        <taxon>Candidatus Tenderia</taxon>
    </lineage>
</organism>
<dbReference type="Pfam" id="PF13188">
    <property type="entry name" value="PAS_8"/>
    <property type="match status" value="1"/>
</dbReference>
<name>A0A0S2TEI8_9GAMM</name>
<dbReference type="Proteomes" id="UP000055136">
    <property type="component" value="Chromosome"/>
</dbReference>
<dbReference type="EMBL" id="CP013099">
    <property type="protein sequence ID" value="ALP53569.1"/>
    <property type="molecule type" value="Genomic_DNA"/>
</dbReference>
<dbReference type="InterPro" id="IPR035965">
    <property type="entry name" value="PAS-like_dom_sf"/>
</dbReference>
<dbReference type="SMART" id="SM00091">
    <property type="entry name" value="PAS"/>
    <property type="match status" value="1"/>
</dbReference>
<sequence>MSKTITDVTVQQQLRHAAEASLKQGTTPPTKGWSISADTLTLLYRLASTPESAGDALKLLHELQAHQVELDLQHQQLEANEREFSHELERYKALFERAPFGYFVVSTDGLVIEANLTGAELFGVEPGDFGGNAIDSFLAPASRPVLGELLQQLRQSDVASCEVQTGDKAGQLRLLQVIANASPGDEAVLLAFLELGR</sequence>
<keyword evidence="1" id="KW-0175">Coiled coil</keyword>